<evidence type="ECO:0000256" key="2">
    <source>
        <dbReference type="ARBA" id="ARBA00022771"/>
    </source>
</evidence>
<reference evidence="6 7" key="1">
    <citation type="submission" date="2016-08" db="EMBL/GenBank/DDBJ databases">
        <title>Draft genome sequence of allopolyploid Zygosaccharomyces rouxii.</title>
        <authorList>
            <person name="Watanabe J."/>
            <person name="Uehara K."/>
            <person name="Mogi Y."/>
            <person name="Tsukioka Y."/>
        </authorList>
    </citation>
    <scope>NUCLEOTIDE SEQUENCE [LARGE SCALE GENOMIC DNA]</scope>
    <source>
        <strain evidence="6 7">NBRC 110957</strain>
    </source>
</reference>
<dbReference type="PROSITE" id="PS51266">
    <property type="entry name" value="ZF_CHY"/>
    <property type="match status" value="1"/>
</dbReference>
<evidence type="ECO:0000256" key="4">
    <source>
        <dbReference type="PROSITE-ProRule" id="PRU00601"/>
    </source>
</evidence>
<dbReference type="InterPro" id="IPR037274">
    <property type="entry name" value="Znf_CHY_sf"/>
</dbReference>
<evidence type="ECO:0000313" key="6">
    <source>
        <dbReference type="EMBL" id="GAV49390.1"/>
    </source>
</evidence>
<dbReference type="InterPro" id="IPR008913">
    <property type="entry name" value="Znf_CHY"/>
</dbReference>
<organism evidence="6 7">
    <name type="scientific">Zygosaccharomyces rouxii</name>
    <dbReference type="NCBI Taxonomy" id="4956"/>
    <lineage>
        <taxon>Eukaryota</taxon>
        <taxon>Fungi</taxon>
        <taxon>Dikarya</taxon>
        <taxon>Ascomycota</taxon>
        <taxon>Saccharomycotina</taxon>
        <taxon>Saccharomycetes</taxon>
        <taxon>Saccharomycetales</taxon>
        <taxon>Saccharomycetaceae</taxon>
        <taxon>Zygosaccharomyces</taxon>
    </lineage>
</organism>
<feature type="domain" description="CHY-type" evidence="5">
    <location>
        <begin position="7"/>
        <end position="87"/>
    </location>
</feature>
<dbReference type="Proteomes" id="UP000187013">
    <property type="component" value="Unassembled WGS sequence"/>
</dbReference>
<keyword evidence="2 4" id="KW-0863">Zinc-finger</keyword>
<dbReference type="PANTHER" id="PTHR28082:SF1">
    <property type="entry name" value="HELPER OF TIM PROTEIN 13"/>
    <property type="match status" value="1"/>
</dbReference>
<evidence type="ECO:0000256" key="3">
    <source>
        <dbReference type="ARBA" id="ARBA00022833"/>
    </source>
</evidence>
<name>A0A1Q3A146_ZYGRO</name>
<dbReference type="InterPro" id="IPR052604">
    <property type="entry name" value="Mito_Tim_assembly_helper"/>
</dbReference>
<sequence>MSIRGLLVDDQSRCEHWHSPLDVIALRFRCCDEYYACYSCHQQCTNHEVEKYSLENSQSSPLIMCGICKLQMSFEQYRQLECPRCHSPFNPGCKLHYHLYFDP</sequence>
<evidence type="ECO:0000313" key="7">
    <source>
        <dbReference type="Proteomes" id="UP000187013"/>
    </source>
</evidence>
<dbReference type="PIRSF" id="PIRSF017292">
    <property type="entry name" value="UCP017292_Znf_CHY"/>
    <property type="match status" value="1"/>
</dbReference>
<dbReference type="GO" id="GO:0045041">
    <property type="term" value="P:protein import into mitochondrial intermembrane space"/>
    <property type="evidence" value="ECO:0007669"/>
    <property type="project" value="TreeGrafter"/>
</dbReference>
<keyword evidence="3" id="KW-0862">Zinc</keyword>
<dbReference type="Pfam" id="PF05495">
    <property type="entry name" value="zf-CHY"/>
    <property type="match status" value="1"/>
</dbReference>
<evidence type="ECO:0000256" key="1">
    <source>
        <dbReference type="ARBA" id="ARBA00022723"/>
    </source>
</evidence>
<proteinExistence type="predicted"/>
<comment type="caution">
    <text evidence="6">The sequence shown here is derived from an EMBL/GenBank/DDBJ whole genome shotgun (WGS) entry which is preliminary data.</text>
</comment>
<dbReference type="eggNOG" id="KOG1940">
    <property type="taxonomic scope" value="Eukaryota"/>
</dbReference>
<keyword evidence="1" id="KW-0479">Metal-binding</keyword>
<accession>A0A1Q3A146</accession>
<evidence type="ECO:0000259" key="5">
    <source>
        <dbReference type="PROSITE" id="PS51266"/>
    </source>
</evidence>
<protein>
    <recommendedName>
        <fullName evidence="5">CHY-type domain-containing protein</fullName>
    </recommendedName>
</protein>
<dbReference type="SUPFAM" id="SSF161219">
    <property type="entry name" value="CHY zinc finger-like"/>
    <property type="match status" value="1"/>
</dbReference>
<dbReference type="GO" id="GO:0005758">
    <property type="term" value="C:mitochondrial intermembrane space"/>
    <property type="evidence" value="ECO:0007669"/>
    <property type="project" value="TreeGrafter"/>
</dbReference>
<dbReference type="GO" id="GO:0008270">
    <property type="term" value="F:zinc ion binding"/>
    <property type="evidence" value="ECO:0007669"/>
    <property type="project" value="UniProtKB-KW"/>
</dbReference>
<dbReference type="AlphaFoldDB" id="A0A1Q3A146"/>
<dbReference type="InterPro" id="IPR016694">
    <property type="entry name" value="UCP017292"/>
</dbReference>
<gene>
    <name evidence="6" type="ORF">ZYGR_0P00330</name>
</gene>
<dbReference type="OrthoDB" id="411372at2759"/>
<dbReference type="PANTHER" id="PTHR28082">
    <property type="entry name" value="ZINC FINGER PROTEIN"/>
    <property type="match status" value="1"/>
</dbReference>
<dbReference type="EMBL" id="BDGX01000016">
    <property type="protein sequence ID" value="GAV49390.1"/>
    <property type="molecule type" value="Genomic_DNA"/>
</dbReference>